<name>A0A1C9C502_HAV01</name>
<sequence>MGDTISTITGMGTESSCTSVTELIAGLKIYYVKMNDILLPEDKIPQGSFSINGTMYSNLDQVGVFFVHKSVIDTGLYKNIYYYYLHPPDSNTVVSKRLLSGENYTFDNLKYDTSDTSPLGVTLMLPSIIHASLDVNFKDKQFVSRNIAHIMNNIHDDYLIYLPIILDNLAAYDHMQLSYTTSGLKLTLKNKISCVHSEFLKPASTETYVTFKPYETFEPVKYNLFR</sequence>
<evidence type="ECO:0000313" key="1">
    <source>
        <dbReference type="EMBL" id="AOM63367.1"/>
    </source>
</evidence>
<evidence type="ECO:0000313" key="2">
    <source>
        <dbReference type="Proteomes" id="UP000232488"/>
    </source>
</evidence>
<organism evidence="1 2">
    <name type="scientific">Heterosigma akashiwo virus 01</name>
    <name type="common">HaV01</name>
    <dbReference type="NCBI Taxonomy" id="97195"/>
    <lineage>
        <taxon>Viruses</taxon>
        <taxon>Varidnaviria</taxon>
        <taxon>Bamfordvirae</taxon>
        <taxon>Nucleocytoviricota</taxon>
        <taxon>Megaviricetes</taxon>
        <taxon>Algavirales</taxon>
        <taxon>Phycodnaviridae</taxon>
        <taxon>Raphidovirus</taxon>
        <taxon>Raphidovirus japonicum</taxon>
    </lineage>
</organism>
<protein>
    <submittedName>
        <fullName evidence="1">Uncharacterized protein</fullName>
    </submittedName>
</protein>
<dbReference type="RefSeq" id="YP_009507433.1">
    <property type="nucleotide sequence ID" value="NC_038553.1"/>
</dbReference>
<organismHost>
    <name type="scientific">Heterosigma akashiwo</name>
    <name type="common">Chromophytic alga</name>
    <name type="synonym">Heterosigma carterae</name>
    <dbReference type="NCBI Taxonomy" id="2829"/>
</organismHost>
<reference evidence="1 2" key="1">
    <citation type="submission" date="2016-03" db="EMBL/GenBank/DDBJ databases">
        <title>Genome sequences of a Phycodnavirus, Heterosigma akashiwo virus strain 53.</title>
        <authorList>
            <person name="Ueki S."/>
            <person name="Ogura Y."/>
            <person name="Hayashi T."/>
        </authorList>
    </citation>
    <scope>NUCLEOTIDE SEQUENCE [LARGE SCALE GENOMIC DNA]</scope>
    <source>
        <strain evidence="1">HaV53</strain>
    </source>
</reference>
<accession>A0A1C9C502</accession>
<dbReference type="GeneID" id="37618417"/>
<dbReference type="Proteomes" id="UP000232488">
    <property type="component" value="Segment"/>
</dbReference>
<gene>
    <name evidence="1" type="primary">HaV53_ORF36</name>
</gene>
<proteinExistence type="predicted"/>
<dbReference type="EMBL" id="KX008963">
    <property type="protein sequence ID" value="AOM63367.1"/>
    <property type="molecule type" value="Genomic_DNA"/>
</dbReference>
<dbReference type="KEGG" id="vg:37618417"/>
<keyword evidence="2" id="KW-1185">Reference proteome</keyword>